<evidence type="ECO:0000256" key="1">
    <source>
        <dbReference type="SAM" id="MobiDB-lite"/>
    </source>
</evidence>
<reference evidence="2 3" key="1">
    <citation type="submission" date="2018-11" db="EMBL/GenBank/DDBJ databases">
        <authorList>
            <consortium name="Pathogen Informatics"/>
        </authorList>
    </citation>
    <scope>NUCLEOTIDE SEQUENCE [LARGE SCALE GENOMIC DNA]</scope>
</reference>
<feature type="region of interest" description="Disordered" evidence="1">
    <location>
        <begin position="80"/>
        <end position="99"/>
    </location>
</feature>
<organism evidence="2 3">
    <name type="scientific">Strongylus vulgaris</name>
    <name type="common">Blood worm</name>
    <dbReference type="NCBI Taxonomy" id="40348"/>
    <lineage>
        <taxon>Eukaryota</taxon>
        <taxon>Metazoa</taxon>
        <taxon>Ecdysozoa</taxon>
        <taxon>Nematoda</taxon>
        <taxon>Chromadorea</taxon>
        <taxon>Rhabditida</taxon>
        <taxon>Rhabditina</taxon>
        <taxon>Rhabditomorpha</taxon>
        <taxon>Strongyloidea</taxon>
        <taxon>Strongylidae</taxon>
        <taxon>Strongylus</taxon>
    </lineage>
</organism>
<evidence type="ECO:0000313" key="2">
    <source>
        <dbReference type="EMBL" id="VDM83998.1"/>
    </source>
</evidence>
<dbReference type="EMBL" id="UYYB01126790">
    <property type="protein sequence ID" value="VDM83998.1"/>
    <property type="molecule type" value="Genomic_DNA"/>
</dbReference>
<keyword evidence="3" id="KW-1185">Reference proteome</keyword>
<protein>
    <submittedName>
        <fullName evidence="2">Uncharacterized protein</fullName>
    </submittedName>
</protein>
<dbReference type="Proteomes" id="UP000270094">
    <property type="component" value="Unassembled WGS sequence"/>
</dbReference>
<accession>A0A3P7LY10</accession>
<dbReference type="OrthoDB" id="5874505at2759"/>
<proteinExistence type="predicted"/>
<dbReference type="AlphaFoldDB" id="A0A3P7LY10"/>
<gene>
    <name evidence="2" type="ORF">SVUK_LOCUS18996</name>
</gene>
<name>A0A3P7LY10_STRVU</name>
<sequence>MNHVPSLLSQPEKSIVRRVTRLVKTVVRPDEVTAADLKKPSKWTESYKSLLTIKKALDNRAKQPGARVYDFRMFDLVLGNSKPTRSKDEKEGSVSSNPFLQSIIPPLVEQAYSLIQSFEGKSKEVGDSSNIKFLR</sequence>
<evidence type="ECO:0000313" key="3">
    <source>
        <dbReference type="Proteomes" id="UP000270094"/>
    </source>
</evidence>